<protein>
    <recommendedName>
        <fullName evidence="4">Trypsin-like peptidase domain-containing protein</fullName>
    </recommendedName>
</protein>
<evidence type="ECO:0008006" key="4">
    <source>
        <dbReference type="Google" id="ProtNLM"/>
    </source>
</evidence>
<dbReference type="SUPFAM" id="SSF50494">
    <property type="entry name" value="Trypsin-like serine proteases"/>
    <property type="match status" value="1"/>
</dbReference>
<keyword evidence="1" id="KW-0732">Signal</keyword>
<organism evidence="2 3">
    <name type="scientific">Tsukamurella tyrosinosolvens</name>
    <dbReference type="NCBI Taxonomy" id="57704"/>
    <lineage>
        <taxon>Bacteria</taxon>
        <taxon>Bacillati</taxon>
        <taxon>Actinomycetota</taxon>
        <taxon>Actinomycetes</taxon>
        <taxon>Mycobacteriales</taxon>
        <taxon>Tsukamurellaceae</taxon>
        <taxon>Tsukamurella</taxon>
    </lineage>
</organism>
<dbReference type="InterPro" id="IPR009003">
    <property type="entry name" value="Peptidase_S1_PA"/>
</dbReference>
<name>A0A1H4ZP03_TSUTY</name>
<dbReference type="PROSITE" id="PS51318">
    <property type="entry name" value="TAT"/>
    <property type="match status" value="1"/>
</dbReference>
<reference evidence="3" key="1">
    <citation type="submission" date="2016-10" db="EMBL/GenBank/DDBJ databases">
        <authorList>
            <person name="Varghese N."/>
            <person name="Submissions S."/>
        </authorList>
    </citation>
    <scope>NUCLEOTIDE SEQUENCE [LARGE SCALE GENOMIC DNA]</scope>
    <source>
        <strain evidence="3">DSM 44234</strain>
    </source>
</reference>
<dbReference type="Proteomes" id="UP000182241">
    <property type="component" value="Unassembled WGS sequence"/>
</dbReference>
<keyword evidence="3" id="KW-1185">Reference proteome</keyword>
<evidence type="ECO:0000313" key="2">
    <source>
        <dbReference type="EMBL" id="SED31853.1"/>
    </source>
</evidence>
<dbReference type="AlphaFoldDB" id="A0A1H4ZP03"/>
<evidence type="ECO:0000313" key="3">
    <source>
        <dbReference type="Proteomes" id="UP000182241"/>
    </source>
</evidence>
<dbReference type="RefSeq" id="WP_068741549.1">
    <property type="nucleotide sequence ID" value="NZ_CBDRGN010000006.1"/>
</dbReference>
<feature type="signal peptide" evidence="1">
    <location>
        <begin position="1"/>
        <end position="27"/>
    </location>
</feature>
<gene>
    <name evidence="2" type="ORF">SAMN04489793_4629</name>
</gene>
<proteinExistence type="predicted"/>
<dbReference type="OrthoDB" id="4536940at2"/>
<dbReference type="InterPro" id="IPR006311">
    <property type="entry name" value="TAT_signal"/>
</dbReference>
<feature type="chain" id="PRO_5038469720" description="Trypsin-like peptidase domain-containing protein" evidence="1">
    <location>
        <begin position="28"/>
        <end position="245"/>
    </location>
</feature>
<dbReference type="EMBL" id="FNSA01000003">
    <property type="protein sequence ID" value="SED31853.1"/>
    <property type="molecule type" value="Genomic_DNA"/>
</dbReference>
<evidence type="ECO:0000256" key="1">
    <source>
        <dbReference type="SAM" id="SignalP"/>
    </source>
</evidence>
<dbReference type="STRING" id="57704.SAMN04489793_4629"/>
<sequence>MRLSPSRRLGVAATAAIGVATSLLVSAAPAAAAPRIVVGPGSEIDVVQNETAEGIEVAACTLGVLATTPDGRRVGVTAGHCGKVGQEVTVPAPGQARALISVGKFEKSSNPPTKIVDGREVSTNISHPDWGTVSFKPGVPLVNRLGKAAPRSLGKARIGDKVCSQGRTSGWVCGAVTDVTANRFRTDLKLRSGDSGASLIRLSDGAALGIHATGSSEPGRDGSEVSDYWDLGFVLAQAGGLRLAV</sequence>
<dbReference type="Gene3D" id="2.40.10.10">
    <property type="entry name" value="Trypsin-like serine proteases"/>
    <property type="match status" value="2"/>
</dbReference>
<dbReference type="InterPro" id="IPR043504">
    <property type="entry name" value="Peptidase_S1_PA_chymotrypsin"/>
</dbReference>
<accession>A0A1H4ZP03</accession>